<dbReference type="AlphaFoldDB" id="A0A565A4R6"/>
<organism evidence="2">
    <name type="scientific">Plasmodium vivax</name>
    <name type="common">malaria parasite P. vivax</name>
    <dbReference type="NCBI Taxonomy" id="5855"/>
    <lineage>
        <taxon>Eukaryota</taxon>
        <taxon>Sar</taxon>
        <taxon>Alveolata</taxon>
        <taxon>Apicomplexa</taxon>
        <taxon>Aconoidasida</taxon>
        <taxon>Haemosporida</taxon>
        <taxon>Plasmodiidae</taxon>
        <taxon>Plasmodium</taxon>
        <taxon>Plasmodium (Plasmodium)</taxon>
    </lineage>
</organism>
<dbReference type="EMBL" id="FLZR02000004">
    <property type="protein sequence ID" value="VUZ99498.1"/>
    <property type="molecule type" value="Genomic_DNA"/>
</dbReference>
<dbReference type="VEuPathDB" id="PlasmoDB:PVW1_080046600"/>
<dbReference type="VEuPathDB" id="PlasmoDB:PVPAM_040038800"/>
<feature type="compositionally biased region" description="Polar residues" evidence="1">
    <location>
        <begin position="228"/>
        <end position="240"/>
    </location>
</feature>
<feature type="compositionally biased region" description="Basic and acidic residues" evidence="1">
    <location>
        <begin position="257"/>
        <end position="274"/>
    </location>
</feature>
<protein>
    <submittedName>
        <fullName evidence="2">VIR protein</fullName>
    </submittedName>
</protein>
<dbReference type="OrthoDB" id="10524126at2759"/>
<accession>A0A565A4R6</accession>
<dbReference type="Proteomes" id="UP000220605">
    <property type="component" value="Unassembled WGS sequence"/>
</dbReference>
<evidence type="ECO:0000256" key="1">
    <source>
        <dbReference type="SAM" id="MobiDB-lite"/>
    </source>
</evidence>
<feature type="compositionally biased region" description="Basic and acidic residues" evidence="1">
    <location>
        <begin position="286"/>
        <end position="295"/>
    </location>
</feature>
<feature type="region of interest" description="Disordered" evidence="1">
    <location>
        <begin position="222"/>
        <end position="336"/>
    </location>
</feature>
<sequence>MLEIELDKSLLNYKEYFDLKEKFKYTNSEKDELNLDDFLDKEKFNSQKKNAFMKILKELLKYLRNYGVFYDGDHNPCSYISYILSKEVKDKNYTYDQKTFEMFKTFVHMYNNRDNYNSKNCSTTLVHVNFEIYNKMEKLYALYEEFKNFLKEYELWKDVPHCSAIHSFLNLYNDFIRNYQPTNTKYKNILDHFRNEIKTQVDFYNTVKCAGEHFHIELHTLPEDNKPKASSQVEQRQNHAGYQEFQAKILPPPVVSETRRAESETSRAESERPHAVSQTAHVHLQTPHEESHPPQEKLAPGSQDDVQQEAHGFPHKETHQREFPIDLSSVYPTRNRPLESLGTSSYSDQYPYTFVPLSANEVPGASSSVMSTITNALKDVDPVPVVGVSGGMGALFLLFRYTPVGAFFRGGRGRVHRIPRSFNGPFPGGFPGFEEYESGYIGYGPMNPLAE</sequence>
<gene>
    <name evidence="2" type="ORF">PVP01_0002130</name>
</gene>
<name>A0A565A4R6_PLAVI</name>
<dbReference type="VEuPathDB" id="PlasmoDB:PVX_026690"/>
<dbReference type="VEuPathDB" id="PlasmoDB:PVP01_0002130"/>
<evidence type="ECO:0000313" key="2">
    <source>
        <dbReference type="EMBL" id="VUZ99498.1"/>
    </source>
</evidence>
<reference evidence="2" key="1">
    <citation type="submission" date="2016-07" db="EMBL/GenBank/DDBJ databases">
        <authorList>
            <consortium name="Pathogen Informatics"/>
        </authorList>
    </citation>
    <scope>NUCLEOTIDE SEQUENCE</scope>
</reference>
<proteinExistence type="predicted"/>
<feature type="compositionally biased region" description="Basic and acidic residues" evidence="1">
    <location>
        <begin position="312"/>
        <end position="324"/>
    </location>
</feature>